<evidence type="ECO:0000313" key="2">
    <source>
        <dbReference type="Proteomes" id="UP000467249"/>
    </source>
</evidence>
<name>A0A6N4WEJ2_9MYCO</name>
<dbReference type="EMBL" id="AP022620">
    <property type="protein sequence ID" value="BBZ78362.1"/>
    <property type="molecule type" value="Genomic_DNA"/>
</dbReference>
<protein>
    <submittedName>
        <fullName evidence="1">Uncharacterized protein</fullName>
    </submittedName>
</protein>
<organism evidence="1 2">
    <name type="scientific">Mycolicibacterium anyangense</name>
    <dbReference type="NCBI Taxonomy" id="1431246"/>
    <lineage>
        <taxon>Bacteria</taxon>
        <taxon>Bacillati</taxon>
        <taxon>Actinomycetota</taxon>
        <taxon>Actinomycetes</taxon>
        <taxon>Mycobacteriales</taxon>
        <taxon>Mycobacteriaceae</taxon>
        <taxon>Mycolicibacterium</taxon>
    </lineage>
</organism>
<accession>A0A6N4WEJ2</accession>
<dbReference type="AlphaFoldDB" id="A0A6N4WEJ2"/>
<gene>
    <name evidence="1" type="ORF">MANY_36990</name>
</gene>
<reference evidence="1 2" key="1">
    <citation type="journal article" date="2019" name="Emerg. Microbes Infect.">
        <title>Comprehensive subspecies identification of 175 nontuberculous mycobacteria species based on 7547 genomic profiles.</title>
        <authorList>
            <person name="Matsumoto Y."/>
            <person name="Kinjo T."/>
            <person name="Motooka D."/>
            <person name="Nabeya D."/>
            <person name="Jung N."/>
            <person name="Uechi K."/>
            <person name="Horii T."/>
            <person name="Iida T."/>
            <person name="Fujita J."/>
            <person name="Nakamura S."/>
        </authorList>
    </citation>
    <scope>NUCLEOTIDE SEQUENCE [LARGE SCALE GENOMIC DNA]</scope>
    <source>
        <strain evidence="1 2">JCM 30275</strain>
    </source>
</reference>
<evidence type="ECO:0000313" key="1">
    <source>
        <dbReference type="EMBL" id="BBZ78362.1"/>
    </source>
</evidence>
<dbReference type="KEGG" id="many:MANY_36990"/>
<keyword evidence="2" id="KW-1185">Reference proteome</keyword>
<dbReference type="Proteomes" id="UP000467249">
    <property type="component" value="Chromosome"/>
</dbReference>
<proteinExistence type="predicted"/>
<sequence length="88" mass="8753">MLTECGVEIAGGQSGGVGRGQGEHHLVVAEGAHVLPRNQELGSAAGPYDDPVDEVPTGLLHQVGGQVGESADDAAVAGEDILTGEPAE</sequence>